<keyword evidence="6" id="KW-0539">Nucleus</keyword>
<proteinExistence type="inferred from homology"/>
<dbReference type="PANTHER" id="PTHR12264">
    <property type="entry name" value="TRANSCRIPTION INITIATION FACTOR TFIID SUBUNIT 12"/>
    <property type="match status" value="1"/>
</dbReference>
<dbReference type="GO" id="GO:0003677">
    <property type="term" value="F:DNA binding"/>
    <property type="evidence" value="ECO:0007669"/>
    <property type="project" value="TreeGrafter"/>
</dbReference>
<dbReference type="STRING" id="53468.A0A0R3URF0"/>
<evidence type="ECO:0000259" key="8">
    <source>
        <dbReference type="Pfam" id="PF03847"/>
    </source>
</evidence>
<protein>
    <recommendedName>
        <fullName evidence="3">Transcription initiation factor TFIID subunit 12</fullName>
    </recommendedName>
</protein>
<feature type="compositionally biased region" description="Polar residues" evidence="7">
    <location>
        <begin position="21"/>
        <end position="30"/>
    </location>
</feature>
<reference evidence="11" key="1">
    <citation type="submission" date="2017-02" db="UniProtKB">
        <authorList>
            <consortium name="WormBaseParasite"/>
        </authorList>
    </citation>
    <scope>IDENTIFICATION</scope>
</reference>
<dbReference type="Proteomes" id="UP000267029">
    <property type="component" value="Unassembled WGS sequence"/>
</dbReference>
<comment type="subcellular location">
    <subcellularLocation>
        <location evidence="1">Nucleus</location>
    </subcellularLocation>
</comment>
<name>A0A0R3URF0_MESCO</name>
<comment type="similarity">
    <text evidence="2">Belongs to the TAF12 family.</text>
</comment>
<dbReference type="GO" id="GO:0000124">
    <property type="term" value="C:SAGA complex"/>
    <property type="evidence" value="ECO:0007669"/>
    <property type="project" value="InterPro"/>
</dbReference>
<evidence type="ECO:0000256" key="4">
    <source>
        <dbReference type="ARBA" id="ARBA00023015"/>
    </source>
</evidence>
<sequence>MNGSNEQGGEPPLQQQQQQQIPASLSTVTSTPELSGVMSVSCGQPVWTQQQVTTIVPAPGQAVFVQGQQQNVSSTAPIVLAPTTTTLNGPFVAATGVVGSTDNPPTPQLNGVIPQTDSTPKVTSLQTGETVSASSKPATSSPLAQQVPNNPAVGETSQHHPPVFNTKSLTELVKETDPYLQLDDETEEALTILSEEFVESVAKQAVKMAAHRNSSVVEARDVKFCLDRDWNIFIPGFPVVEKNFKRPFILQAHKQRLALVKKQIKRS</sequence>
<dbReference type="GO" id="GO:0005669">
    <property type="term" value="C:transcription factor TFIID complex"/>
    <property type="evidence" value="ECO:0007669"/>
    <property type="project" value="InterPro"/>
</dbReference>
<evidence type="ECO:0000313" key="11">
    <source>
        <dbReference type="WBParaSite" id="MCOS_0001045501-mRNA-1"/>
    </source>
</evidence>
<evidence type="ECO:0000256" key="5">
    <source>
        <dbReference type="ARBA" id="ARBA00023163"/>
    </source>
</evidence>
<dbReference type="AlphaFoldDB" id="A0A0R3URF0"/>
<reference evidence="9 10" key="2">
    <citation type="submission" date="2018-10" db="EMBL/GenBank/DDBJ databases">
        <authorList>
            <consortium name="Pathogen Informatics"/>
        </authorList>
    </citation>
    <scope>NUCLEOTIDE SEQUENCE [LARGE SCALE GENOMIC DNA]</scope>
</reference>
<dbReference type="WBParaSite" id="MCOS_0001045501-mRNA-1">
    <property type="protein sequence ID" value="MCOS_0001045501-mRNA-1"/>
    <property type="gene ID" value="MCOS_0001045501"/>
</dbReference>
<keyword evidence="5" id="KW-0804">Transcription</keyword>
<evidence type="ECO:0000313" key="10">
    <source>
        <dbReference type="Proteomes" id="UP000267029"/>
    </source>
</evidence>
<dbReference type="InterPro" id="IPR009072">
    <property type="entry name" value="Histone-fold"/>
</dbReference>
<dbReference type="Gene3D" id="1.10.20.10">
    <property type="entry name" value="Histone, subunit A"/>
    <property type="match status" value="1"/>
</dbReference>
<gene>
    <name evidence="9" type="ORF">MCOS_LOCUS10456</name>
</gene>
<dbReference type="EMBL" id="UXSR01006351">
    <property type="protein sequence ID" value="VDD84453.1"/>
    <property type="molecule type" value="Genomic_DNA"/>
</dbReference>
<dbReference type="GO" id="GO:0017025">
    <property type="term" value="F:TBP-class protein binding"/>
    <property type="evidence" value="ECO:0007669"/>
    <property type="project" value="TreeGrafter"/>
</dbReference>
<dbReference type="InterPro" id="IPR037794">
    <property type="entry name" value="TAF12"/>
</dbReference>
<feature type="region of interest" description="Disordered" evidence="7">
    <location>
        <begin position="97"/>
        <end position="162"/>
    </location>
</feature>
<dbReference type="InterPro" id="IPR003228">
    <property type="entry name" value="TFIID_TAF12_dom"/>
</dbReference>
<feature type="region of interest" description="Disordered" evidence="7">
    <location>
        <begin position="1"/>
        <end position="30"/>
    </location>
</feature>
<dbReference type="GO" id="GO:0051123">
    <property type="term" value="P:RNA polymerase II preinitiation complex assembly"/>
    <property type="evidence" value="ECO:0007669"/>
    <property type="project" value="TreeGrafter"/>
</dbReference>
<evidence type="ECO:0000256" key="1">
    <source>
        <dbReference type="ARBA" id="ARBA00004123"/>
    </source>
</evidence>
<dbReference type="OrthoDB" id="2193432at2759"/>
<accession>A0A0R3URF0</accession>
<organism evidence="11">
    <name type="scientific">Mesocestoides corti</name>
    <name type="common">Flatworm</name>
    <dbReference type="NCBI Taxonomy" id="53468"/>
    <lineage>
        <taxon>Eukaryota</taxon>
        <taxon>Metazoa</taxon>
        <taxon>Spiralia</taxon>
        <taxon>Lophotrochozoa</taxon>
        <taxon>Platyhelminthes</taxon>
        <taxon>Cestoda</taxon>
        <taxon>Eucestoda</taxon>
        <taxon>Cyclophyllidea</taxon>
        <taxon>Mesocestoididae</taxon>
        <taxon>Mesocestoides</taxon>
    </lineage>
</organism>
<dbReference type="SUPFAM" id="SSF47113">
    <property type="entry name" value="Histone-fold"/>
    <property type="match status" value="1"/>
</dbReference>
<evidence type="ECO:0000256" key="6">
    <source>
        <dbReference type="ARBA" id="ARBA00023242"/>
    </source>
</evidence>
<dbReference type="CDD" id="cd07981">
    <property type="entry name" value="HFD_TAF12"/>
    <property type="match status" value="1"/>
</dbReference>
<feature type="domain" description="Transcription initiation factor TFIID subunit 12" evidence="8">
    <location>
        <begin position="167"/>
        <end position="232"/>
    </location>
</feature>
<dbReference type="Pfam" id="PF03847">
    <property type="entry name" value="TFIID_20kDa"/>
    <property type="match status" value="1"/>
</dbReference>
<evidence type="ECO:0000256" key="3">
    <source>
        <dbReference type="ARBA" id="ARBA00017484"/>
    </source>
</evidence>
<evidence type="ECO:0000256" key="2">
    <source>
        <dbReference type="ARBA" id="ARBA00007530"/>
    </source>
</evidence>
<evidence type="ECO:0000256" key="7">
    <source>
        <dbReference type="SAM" id="MobiDB-lite"/>
    </source>
</evidence>
<dbReference type="PANTHER" id="PTHR12264:SF21">
    <property type="entry name" value="TRANSCRIPTION INITIATION FACTOR TFIID SUBUNIT 12"/>
    <property type="match status" value="1"/>
</dbReference>
<evidence type="ECO:0000313" key="9">
    <source>
        <dbReference type="EMBL" id="VDD84453.1"/>
    </source>
</evidence>
<keyword evidence="4" id="KW-0805">Transcription regulation</keyword>
<feature type="compositionally biased region" description="Polar residues" evidence="7">
    <location>
        <begin position="113"/>
        <end position="149"/>
    </location>
</feature>
<dbReference type="GO" id="GO:0046982">
    <property type="term" value="F:protein heterodimerization activity"/>
    <property type="evidence" value="ECO:0007669"/>
    <property type="project" value="InterPro"/>
</dbReference>
<keyword evidence="10" id="KW-1185">Reference proteome</keyword>